<evidence type="ECO:0000313" key="4">
    <source>
        <dbReference type="Proteomes" id="UP000254937"/>
    </source>
</evidence>
<dbReference type="PROSITE" id="PS00636">
    <property type="entry name" value="DNAJ_1"/>
    <property type="match status" value="1"/>
</dbReference>
<dbReference type="PROSITE" id="PS50076">
    <property type="entry name" value="DNAJ_2"/>
    <property type="match status" value="1"/>
</dbReference>
<feature type="compositionally biased region" description="Basic and acidic residues" evidence="1">
    <location>
        <begin position="146"/>
        <end position="164"/>
    </location>
</feature>
<feature type="compositionally biased region" description="Basic residues" evidence="1">
    <location>
        <begin position="9"/>
        <end position="22"/>
    </location>
</feature>
<feature type="compositionally biased region" description="Polar residues" evidence="1">
    <location>
        <begin position="519"/>
        <end position="528"/>
    </location>
</feature>
<protein>
    <submittedName>
        <fullName evidence="3">DnaJ-domain-containing protein</fullName>
    </submittedName>
</protein>
<keyword evidence="4" id="KW-1185">Reference proteome</keyword>
<dbReference type="InterPro" id="IPR036869">
    <property type="entry name" value="J_dom_sf"/>
</dbReference>
<dbReference type="SUPFAM" id="SSF46565">
    <property type="entry name" value="Chaperone J-domain"/>
    <property type="match status" value="1"/>
</dbReference>
<dbReference type="AlphaFoldDB" id="A0A370PFS8"/>
<feature type="region of interest" description="Disordered" evidence="1">
    <location>
        <begin position="1"/>
        <end position="73"/>
    </location>
</feature>
<evidence type="ECO:0000259" key="2">
    <source>
        <dbReference type="PROSITE" id="PS50076"/>
    </source>
</evidence>
<dbReference type="EMBL" id="KZ851856">
    <property type="protein sequence ID" value="RDK41051.1"/>
    <property type="molecule type" value="Genomic_DNA"/>
</dbReference>
<gene>
    <name evidence="3" type="ORF">M752DRAFT_302561</name>
</gene>
<feature type="compositionally biased region" description="Basic and acidic residues" evidence="1">
    <location>
        <begin position="178"/>
        <end position="192"/>
    </location>
</feature>
<dbReference type="GO" id="GO:0005789">
    <property type="term" value="C:endoplasmic reticulum membrane"/>
    <property type="evidence" value="ECO:0007669"/>
    <property type="project" value="TreeGrafter"/>
</dbReference>
<feature type="compositionally biased region" description="Polar residues" evidence="1">
    <location>
        <begin position="306"/>
        <end position="319"/>
    </location>
</feature>
<dbReference type="Pfam" id="PF00226">
    <property type="entry name" value="DnaJ"/>
    <property type="match status" value="1"/>
</dbReference>
<dbReference type="Gene3D" id="1.10.287.110">
    <property type="entry name" value="DnaJ domain"/>
    <property type="match status" value="1"/>
</dbReference>
<organism evidence="3 4">
    <name type="scientific">Aspergillus phoenicis ATCC 13157</name>
    <dbReference type="NCBI Taxonomy" id="1353007"/>
    <lineage>
        <taxon>Eukaryota</taxon>
        <taxon>Fungi</taxon>
        <taxon>Dikarya</taxon>
        <taxon>Ascomycota</taxon>
        <taxon>Pezizomycotina</taxon>
        <taxon>Eurotiomycetes</taxon>
        <taxon>Eurotiomycetidae</taxon>
        <taxon>Eurotiales</taxon>
        <taxon>Aspergillaceae</taxon>
        <taxon>Aspergillus</taxon>
    </lineage>
</organism>
<evidence type="ECO:0000313" key="3">
    <source>
        <dbReference type="EMBL" id="RDK41051.1"/>
    </source>
</evidence>
<feature type="domain" description="J" evidence="2">
    <location>
        <begin position="85"/>
        <end position="149"/>
    </location>
</feature>
<name>A0A370PFS8_ASPPH</name>
<dbReference type="PANTHER" id="PTHR43908:SF3">
    <property type="entry name" value="AT29763P-RELATED"/>
    <property type="match status" value="1"/>
</dbReference>
<dbReference type="InterPro" id="IPR051100">
    <property type="entry name" value="DnaJ_subfamily_B/C"/>
</dbReference>
<feature type="region of interest" description="Disordered" evidence="1">
    <location>
        <begin position="146"/>
        <end position="192"/>
    </location>
</feature>
<dbReference type="PANTHER" id="PTHR43908">
    <property type="entry name" value="AT29763P-RELATED"/>
    <property type="match status" value="1"/>
</dbReference>
<reference evidence="3 4" key="1">
    <citation type="submission" date="2018-07" db="EMBL/GenBank/DDBJ databases">
        <title>Section-level genome sequencing of Aspergillus section Nigri to investigate inter- and intra-species variation.</title>
        <authorList>
            <consortium name="DOE Joint Genome Institute"/>
            <person name="Vesth T.C."/>
            <person name="Nybo J.L."/>
            <person name="Theobald S."/>
            <person name="Frisvad J.C."/>
            <person name="Larsen T.O."/>
            <person name="Nielsen K.F."/>
            <person name="Hoof J.B."/>
            <person name="Brandl J."/>
            <person name="Salamov A."/>
            <person name="Riley R."/>
            <person name="Gladden J.M."/>
            <person name="Phatale P."/>
            <person name="Nielsen M.T."/>
            <person name="Lyhne E.K."/>
            <person name="Kogle M.E."/>
            <person name="Strasser K."/>
            <person name="McDonnell E."/>
            <person name="Barry K."/>
            <person name="Clum A."/>
            <person name="Chen C."/>
            <person name="Nolan M."/>
            <person name="Sandor L."/>
            <person name="Kuo A."/>
            <person name="Lipzen A."/>
            <person name="Hainaut M."/>
            <person name="Drula E."/>
            <person name="Tsang A."/>
            <person name="Magnuson J.K."/>
            <person name="Henrissat B."/>
            <person name="Wiebenga A."/>
            <person name="Simmons B.A."/>
            <person name="Makela M.R."/>
            <person name="De vries R.P."/>
            <person name="Grigoriev I.V."/>
            <person name="Mortensen U.H."/>
            <person name="Baker S.E."/>
            <person name="Andersen M.R."/>
        </authorList>
    </citation>
    <scope>NUCLEOTIDE SEQUENCE [LARGE SCALE GENOMIC DNA]</scope>
    <source>
        <strain evidence="3 4">ATCC 13157</strain>
    </source>
</reference>
<accession>A0A370PFS8</accession>
<dbReference type="SMART" id="SM00271">
    <property type="entry name" value="DnaJ"/>
    <property type="match status" value="1"/>
</dbReference>
<dbReference type="InterPro" id="IPR018253">
    <property type="entry name" value="DnaJ_domain_CS"/>
</dbReference>
<feature type="region of interest" description="Disordered" evidence="1">
    <location>
        <begin position="303"/>
        <end position="324"/>
    </location>
</feature>
<dbReference type="GO" id="GO:0071218">
    <property type="term" value="P:cellular response to misfolded protein"/>
    <property type="evidence" value="ECO:0007669"/>
    <property type="project" value="TreeGrafter"/>
</dbReference>
<sequence length="580" mass="64994">MSGKEKSPKKNSLRGAKGKSNKNKFSPLQDMEGSPSSRNADGDVQMHQLEGAAAEPQRRREKQRRGYSLKQRAATTQIRNCGDKDYYGVLGLERTCDARDVRQAYRTLAMLIHPDHNKYDDAEIAFKKIGQAYQVLSDSQERAAFDKQHDRYEDKESIDPHDVFGEEFADNASGDESSEAHSTDKEDGPESPDHAVLEVYAEATTYVNEYLAAKDTSVVHEVREKINDLNRRIKEENQKHSRPENDFLIKIDLLTGVRDEYNKATDMVQDGTASGKQSETLRRIESQFENARKGYGYPETWKLPSTVGNGDSNNSQGPGKTNGERRILGCLPHVDSQRTIFFVESQPNGIAMKRSQDIGYDATRSYLELPESQKKDVHYSQSRYGKSQRGNYDQILGWDCRVPSNMSPSDWEYRRALPPSYGLVRFHNGSVDILSRTALRNVLGREAADREINTFYEQRNMTPPWAQMPSRGRLPGRSYAKIQGPSVAGSAINGQQGIEPTVRVKRSNKSRHTGKFQGDENQQASSSVGERGGEGQGTIDSIQAVMEANRLQMQAITDALAQLTSRLAIMDQTKASLPGQ</sequence>
<proteinExistence type="predicted"/>
<evidence type="ECO:0000256" key="1">
    <source>
        <dbReference type="SAM" id="MobiDB-lite"/>
    </source>
</evidence>
<dbReference type="GO" id="GO:0030544">
    <property type="term" value="F:Hsp70 protein binding"/>
    <property type="evidence" value="ECO:0007669"/>
    <property type="project" value="TreeGrafter"/>
</dbReference>
<dbReference type="InterPro" id="IPR001623">
    <property type="entry name" value="DnaJ_domain"/>
</dbReference>
<dbReference type="CDD" id="cd06257">
    <property type="entry name" value="DnaJ"/>
    <property type="match status" value="1"/>
</dbReference>
<dbReference type="Proteomes" id="UP000254937">
    <property type="component" value="Unassembled WGS sequence"/>
</dbReference>
<feature type="compositionally biased region" description="Basic residues" evidence="1">
    <location>
        <begin position="503"/>
        <end position="514"/>
    </location>
</feature>
<dbReference type="PRINTS" id="PR00625">
    <property type="entry name" value="JDOMAIN"/>
</dbReference>
<feature type="region of interest" description="Disordered" evidence="1">
    <location>
        <begin position="487"/>
        <end position="537"/>
    </location>
</feature>